<proteinExistence type="predicted"/>
<dbReference type="EMBL" id="SIHI01000037">
    <property type="protein sequence ID" value="TWT42815.1"/>
    <property type="molecule type" value="Genomic_DNA"/>
</dbReference>
<reference evidence="1 2" key="1">
    <citation type="submission" date="2019-02" db="EMBL/GenBank/DDBJ databases">
        <title>Deep-cultivation of Planctomycetes and their phenomic and genomic characterization uncovers novel biology.</title>
        <authorList>
            <person name="Wiegand S."/>
            <person name="Jogler M."/>
            <person name="Boedeker C."/>
            <person name="Pinto D."/>
            <person name="Vollmers J."/>
            <person name="Rivas-Marin E."/>
            <person name="Kohn T."/>
            <person name="Peeters S.H."/>
            <person name="Heuer A."/>
            <person name="Rast P."/>
            <person name="Oberbeckmann S."/>
            <person name="Bunk B."/>
            <person name="Jeske O."/>
            <person name="Meyerdierks A."/>
            <person name="Storesund J.E."/>
            <person name="Kallscheuer N."/>
            <person name="Luecker S."/>
            <person name="Lage O.M."/>
            <person name="Pohl T."/>
            <person name="Merkel B.J."/>
            <person name="Hornburger P."/>
            <person name="Mueller R.-W."/>
            <person name="Bruemmer F."/>
            <person name="Labrenz M."/>
            <person name="Spormann A.M."/>
            <person name="Op Den Camp H."/>
            <person name="Overmann J."/>
            <person name="Amann R."/>
            <person name="Jetten M.S.M."/>
            <person name="Mascher T."/>
            <person name="Medema M.H."/>
            <person name="Devos D.P."/>
            <person name="Kaster A.-K."/>
            <person name="Ovreas L."/>
            <person name="Rohde M."/>
            <person name="Galperin M.Y."/>
            <person name="Jogler C."/>
        </authorList>
    </citation>
    <scope>NUCLEOTIDE SEQUENCE [LARGE SCALE GENOMIC DNA]</scope>
    <source>
        <strain evidence="1 2">KOR42</strain>
    </source>
</reference>
<organism evidence="1 2">
    <name type="scientific">Thalassoglobus neptunius</name>
    <dbReference type="NCBI Taxonomy" id="1938619"/>
    <lineage>
        <taxon>Bacteria</taxon>
        <taxon>Pseudomonadati</taxon>
        <taxon>Planctomycetota</taxon>
        <taxon>Planctomycetia</taxon>
        <taxon>Planctomycetales</taxon>
        <taxon>Planctomycetaceae</taxon>
        <taxon>Thalassoglobus</taxon>
    </lineage>
</organism>
<accession>A0A5C5VXU8</accession>
<evidence type="ECO:0000313" key="1">
    <source>
        <dbReference type="EMBL" id="TWT42815.1"/>
    </source>
</evidence>
<sequence>MRIQIVQTADEESWSRLEVILGPGRGCVESPVFEVSQTRSSGSLFEWSLLFMEQLERSEWFLVSHARD</sequence>
<evidence type="ECO:0000313" key="2">
    <source>
        <dbReference type="Proteomes" id="UP000317243"/>
    </source>
</evidence>
<name>A0A5C5VXU8_9PLAN</name>
<dbReference type="Proteomes" id="UP000317243">
    <property type="component" value="Unassembled WGS sequence"/>
</dbReference>
<protein>
    <submittedName>
        <fullName evidence="1">Uncharacterized protein</fullName>
    </submittedName>
</protein>
<comment type="caution">
    <text evidence="1">The sequence shown here is derived from an EMBL/GenBank/DDBJ whole genome shotgun (WGS) entry which is preliminary data.</text>
</comment>
<gene>
    <name evidence="1" type="ORF">KOR42_46190</name>
</gene>
<dbReference type="AlphaFoldDB" id="A0A5C5VXU8"/>
<keyword evidence="2" id="KW-1185">Reference proteome</keyword>